<dbReference type="EMBL" id="CAAE01014999">
    <property type="protein sequence ID" value="CAG08493.1"/>
    <property type="molecule type" value="Genomic_DNA"/>
</dbReference>
<dbReference type="KEGG" id="tng:GSTEN00029493G001"/>
<keyword evidence="3 4" id="KW-1015">Disulfide bond</keyword>
<feature type="chain" id="PRO_5004243053" evidence="7">
    <location>
        <begin position="31"/>
        <end position="279"/>
    </location>
</feature>
<evidence type="ECO:0000256" key="4">
    <source>
        <dbReference type="PROSITE-ProRule" id="PRU00121"/>
    </source>
</evidence>
<dbReference type="GO" id="GO:0004175">
    <property type="term" value="F:endopeptidase activity"/>
    <property type="evidence" value="ECO:0007669"/>
    <property type="project" value="TreeGrafter"/>
</dbReference>
<evidence type="ECO:0000256" key="3">
    <source>
        <dbReference type="ARBA" id="ARBA00023157"/>
    </source>
</evidence>
<dbReference type="AlphaFoldDB" id="Q4RSY9"/>
<sequence length="279" mass="30043">MWVNSGQQLCTLFFSLHVVFLSGAVVKSSAARADQKDCVRSSGVDYRGGQQISSSGLTCLNWTEATRDYDVLIHPDSQTGVGDHSYCRNPDSSERPWCYIAGPDGTVQRQFCTIDTCTEEASDDPAEAKSLDSAGLPSSTEGLRPTSLASSGHQAAAVQPVIGISQHVHTGPKKKKDLGTTGYVLGILMMAIIIVLGAGITFGYFYKRGRDIKKQHEQRVYERKMQKINLPLSAFSNPSCELVDENTIVITAEPETTPVQEDMDGGDPLIGQQAGTPGA</sequence>
<comment type="caution">
    <text evidence="4">Lacks conserved residue(s) required for the propagation of feature annotation.</text>
</comment>
<feature type="compositionally biased region" description="Polar residues" evidence="5">
    <location>
        <begin position="136"/>
        <end position="148"/>
    </location>
</feature>
<feature type="signal peptide" evidence="7">
    <location>
        <begin position="1"/>
        <end position="30"/>
    </location>
</feature>
<dbReference type="OrthoDB" id="9893972at2759"/>
<organism evidence="9">
    <name type="scientific">Tetraodon nigroviridis</name>
    <name type="common">Spotted green pufferfish</name>
    <name type="synonym">Chelonodon nigroviridis</name>
    <dbReference type="NCBI Taxonomy" id="99883"/>
    <lineage>
        <taxon>Eukaryota</taxon>
        <taxon>Metazoa</taxon>
        <taxon>Chordata</taxon>
        <taxon>Craniata</taxon>
        <taxon>Vertebrata</taxon>
        <taxon>Euteleostomi</taxon>
        <taxon>Actinopterygii</taxon>
        <taxon>Neopterygii</taxon>
        <taxon>Teleostei</taxon>
        <taxon>Neoteleostei</taxon>
        <taxon>Acanthomorphata</taxon>
        <taxon>Eupercaria</taxon>
        <taxon>Tetraodontiformes</taxon>
        <taxon>Tetradontoidea</taxon>
        <taxon>Tetraodontidae</taxon>
        <taxon>Tetraodon</taxon>
    </lineage>
</organism>
<dbReference type="InterPro" id="IPR038178">
    <property type="entry name" value="Kringle_sf"/>
</dbReference>
<feature type="region of interest" description="Disordered" evidence="5">
    <location>
        <begin position="123"/>
        <end position="148"/>
    </location>
</feature>
<dbReference type="PROSITE" id="PS50070">
    <property type="entry name" value="KRINGLE_2"/>
    <property type="match status" value="1"/>
</dbReference>
<evidence type="ECO:0000259" key="8">
    <source>
        <dbReference type="PROSITE" id="PS50070"/>
    </source>
</evidence>
<dbReference type="PANTHER" id="PTHR24261:SF16">
    <property type="entry name" value="PHOSPHOINOSITIDE-3-KINASE-INTERACTING PROTEIN 1"/>
    <property type="match status" value="1"/>
</dbReference>
<evidence type="ECO:0000256" key="6">
    <source>
        <dbReference type="SAM" id="Phobius"/>
    </source>
</evidence>
<dbReference type="FunFam" id="2.40.20.10:FF:000001">
    <property type="entry name" value="Urokinase-type plasminogen activator"/>
    <property type="match status" value="1"/>
</dbReference>
<dbReference type="SMART" id="SM00130">
    <property type="entry name" value="KR"/>
    <property type="match status" value="1"/>
</dbReference>
<name>Q4RSY9_TETNG</name>
<proteinExistence type="predicted"/>
<dbReference type="InterPro" id="IPR050759">
    <property type="entry name" value="Serine_protease_kringle"/>
</dbReference>
<dbReference type="Pfam" id="PF00051">
    <property type="entry name" value="Kringle"/>
    <property type="match status" value="1"/>
</dbReference>
<keyword evidence="1 4" id="KW-0420">Kringle</keyword>
<evidence type="ECO:0000256" key="1">
    <source>
        <dbReference type="ARBA" id="ARBA00022572"/>
    </source>
</evidence>
<dbReference type="InterPro" id="IPR000001">
    <property type="entry name" value="Kringle"/>
</dbReference>
<dbReference type="GO" id="GO:0005615">
    <property type="term" value="C:extracellular space"/>
    <property type="evidence" value="ECO:0007669"/>
    <property type="project" value="TreeGrafter"/>
</dbReference>
<dbReference type="Gene3D" id="2.40.20.10">
    <property type="entry name" value="Plasminogen Kringle 4"/>
    <property type="match status" value="1"/>
</dbReference>
<feature type="region of interest" description="Disordered" evidence="5">
    <location>
        <begin position="256"/>
        <end position="279"/>
    </location>
</feature>
<keyword evidence="6" id="KW-0812">Transmembrane</keyword>
<dbReference type="GO" id="GO:0051898">
    <property type="term" value="P:negative regulation of phosphatidylinositol 3-kinase/protein kinase B signal transduction"/>
    <property type="evidence" value="ECO:0007669"/>
    <property type="project" value="TreeGrafter"/>
</dbReference>
<feature type="disulfide bond" evidence="4">
    <location>
        <begin position="59"/>
        <end position="98"/>
    </location>
</feature>
<dbReference type="GO" id="GO:0005102">
    <property type="term" value="F:signaling receptor binding"/>
    <property type="evidence" value="ECO:0007669"/>
    <property type="project" value="TreeGrafter"/>
</dbReference>
<keyword evidence="2 7" id="KW-0732">Signal</keyword>
<comment type="caution">
    <text evidence="9">The sequence shown here is derived from an EMBL/GenBank/DDBJ whole genome shotgun (WGS) entry which is preliminary data.</text>
</comment>
<dbReference type="PANTHER" id="PTHR24261">
    <property type="entry name" value="PLASMINOGEN-RELATED"/>
    <property type="match status" value="1"/>
</dbReference>
<dbReference type="InterPro" id="IPR013806">
    <property type="entry name" value="Kringle-like"/>
</dbReference>
<evidence type="ECO:0000256" key="5">
    <source>
        <dbReference type="SAM" id="MobiDB-lite"/>
    </source>
</evidence>
<gene>
    <name evidence="9" type="ORF">GSTENG00029493001</name>
</gene>
<dbReference type="PRINTS" id="PR00018">
    <property type="entry name" value="KRINGLE"/>
</dbReference>
<dbReference type="SUPFAM" id="SSF57440">
    <property type="entry name" value="Kringle-like"/>
    <property type="match status" value="1"/>
</dbReference>
<feature type="domain" description="Kringle" evidence="8">
    <location>
        <begin position="37"/>
        <end position="117"/>
    </location>
</feature>
<reference evidence="9" key="1">
    <citation type="journal article" date="2004" name="Nature">
        <title>Genome duplication in the teleost fish Tetraodon nigroviridis reveals the early vertebrate proto-karyotype.</title>
        <authorList>
            <person name="Jaillon O."/>
            <person name="Aury J.-M."/>
            <person name="Brunet F."/>
            <person name="Petit J.-L."/>
            <person name="Stange-Thomann N."/>
            <person name="Mauceli E."/>
            <person name="Bouneau L."/>
            <person name="Fischer C."/>
            <person name="Ozouf-Costaz C."/>
            <person name="Bernot A."/>
            <person name="Nicaud S."/>
            <person name="Jaffe D."/>
            <person name="Fisher S."/>
            <person name="Lutfalla G."/>
            <person name="Dossat C."/>
            <person name="Segurens B."/>
            <person name="Dasilva C."/>
            <person name="Salanoubat M."/>
            <person name="Levy M."/>
            <person name="Boudet N."/>
            <person name="Castellano S."/>
            <person name="Anthouard V."/>
            <person name="Jubin C."/>
            <person name="Castelli V."/>
            <person name="Katinka M."/>
            <person name="Vacherie B."/>
            <person name="Biemont C."/>
            <person name="Skalli Z."/>
            <person name="Cattolico L."/>
            <person name="Poulain J."/>
            <person name="De Berardinis V."/>
            <person name="Cruaud C."/>
            <person name="Duprat S."/>
            <person name="Brottier P."/>
            <person name="Coutanceau J.-P."/>
            <person name="Gouzy J."/>
            <person name="Parra G."/>
            <person name="Lardier G."/>
            <person name="Chapple C."/>
            <person name="McKernan K.J."/>
            <person name="McEwan P."/>
            <person name="Bosak S."/>
            <person name="Kellis M."/>
            <person name="Volff J.-N."/>
            <person name="Guigo R."/>
            <person name="Zody M.C."/>
            <person name="Mesirov J."/>
            <person name="Lindblad-Toh K."/>
            <person name="Birren B."/>
            <person name="Nusbaum C."/>
            <person name="Kahn D."/>
            <person name="Robinson-Rechavi M."/>
            <person name="Laudet V."/>
            <person name="Schachter V."/>
            <person name="Quetier F."/>
            <person name="Saurin W."/>
            <person name="Scarpelli C."/>
            <person name="Wincker P."/>
            <person name="Lander E.S."/>
            <person name="Weissenbach J."/>
            <person name="Roest Crollius H."/>
        </authorList>
    </citation>
    <scope>NUCLEOTIDE SEQUENCE [LARGE SCALE GENOMIC DNA]</scope>
</reference>
<evidence type="ECO:0000313" key="9">
    <source>
        <dbReference type="EMBL" id="CAG08493.1"/>
    </source>
</evidence>
<feature type="transmembrane region" description="Helical" evidence="6">
    <location>
        <begin position="183"/>
        <end position="206"/>
    </location>
</feature>
<evidence type="ECO:0000256" key="7">
    <source>
        <dbReference type="SAM" id="SignalP"/>
    </source>
</evidence>
<dbReference type="CDD" id="cd00108">
    <property type="entry name" value="KR"/>
    <property type="match status" value="1"/>
</dbReference>
<dbReference type="InterPro" id="IPR018056">
    <property type="entry name" value="Kringle_CS"/>
</dbReference>
<protein>
    <submittedName>
        <fullName evidence="9">(spotted green pufferfish) hypothetical protein</fullName>
    </submittedName>
</protein>
<accession>Q4RSY9</accession>
<evidence type="ECO:0000256" key="2">
    <source>
        <dbReference type="ARBA" id="ARBA00022729"/>
    </source>
</evidence>
<keyword evidence="6" id="KW-0472">Membrane</keyword>
<keyword evidence="6" id="KW-1133">Transmembrane helix</keyword>
<dbReference type="PROSITE" id="PS00021">
    <property type="entry name" value="KRINGLE_1"/>
    <property type="match status" value="1"/>
</dbReference>
<reference evidence="9" key="2">
    <citation type="submission" date="2004-02" db="EMBL/GenBank/DDBJ databases">
        <authorList>
            <consortium name="Genoscope"/>
            <consortium name="Whitehead Institute Centre for Genome Research"/>
        </authorList>
    </citation>
    <scope>NUCLEOTIDE SEQUENCE</scope>
</reference>